<dbReference type="AlphaFoldDB" id="A0YEA3"/>
<dbReference type="InterPro" id="IPR013786">
    <property type="entry name" value="AcylCoA_DH/ox_N"/>
</dbReference>
<dbReference type="Pfam" id="PF02771">
    <property type="entry name" value="Acyl-CoA_dh_N"/>
    <property type="match status" value="1"/>
</dbReference>
<dbReference type="SUPFAM" id="SSF47203">
    <property type="entry name" value="Acyl-CoA dehydrogenase C-terminal domain-like"/>
    <property type="match status" value="1"/>
</dbReference>
<dbReference type="Gene3D" id="1.20.140.10">
    <property type="entry name" value="Butyryl-CoA Dehydrogenase, subunit A, domain 3"/>
    <property type="match status" value="1"/>
</dbReference>
<evidence type="ECO:0000313" key="10">
    <source>
        <dbReference type="Proteomes" id="UP000004931"/>
    </source>
</evidence>
<dbReference type="CDD" id="cd00567">
    <property type="entry name" value="ACAD"/>
    <property type="match status" value="1"/>
</dbReference>
<reference evidence="9 10" key="1">
    <citation type="journal article" date="2010" name="J. Bacteriol.">
        <title>Genome sequence of the oligotrophic marine Gammaproteobacterium HTCC2143, isolated from the Oregon Coast.</title>
        <authorList>
            <person name="Oh H.M."/>
            <person name="Kang I."/>
            <person name="Ferriera S."/>
            <person name="Giovannoni S.J."/>
            <person name="Cho J.C."/>
        </authorList>
    </citation>
    <scope>NUCLEOTIDE SEQUENCE [LARGE SCALE GENOMIC DNA]</scope>
    <source>
        <strain evidence="9 10">HTCC2143</strain>
    </source>
</reference>
<keyword evidence="4 5" id="KW-0274">FAD</keyword>
<dbReference type="InterPro" id="IPR009075">
    <property type="entry name" value="AcylCo_DH/oxidase_C"/>
</dbReference>
<dbReference type="PANTHER" id="PTHR43884:SF12">
    <property type="entry name" value="ISOVALERYL-COA DEHYDROGENASE, MITOCHONDRIAL-RELATED"/>
    <property type="match status" value="1"/>
</dbReference>
<dbReference type="eggNOG" id="COG1960">
    <property type="taxonomic scope" value="Bacteria"/>
</dbReference>
<evidence type="ECO:0000256" key="5">
    <source>
        <dbReference type="RuleBase" id="RU362125"/>
    </source>
</evidence>
<dbReference type="Proteomes" id="UP000004931">
    <property type="component" value="Unassembled WGS sequence"/>
</dbReference>
<dbReference type="SUPFAM" id="SSF56645">
    <property type="entry name" value="Acyl-CoA dehydrogenase NM domain-like"/>
    <property type="match status" value="1"/>
</dbReference>
<dbReference type="Pfam" id="PF00441">
    <property type="entry name" value="Acyl-CoA_dh_1"/>
    <property type="match status" value="1"/>
</dbReference>
<evidence type="ECO:0000259" key="8">
    <source>
        <dbReference type="Pfam" id="PF02771"/>
    </source>
</evidence>
<dbReference type="InterPro" id="IPR046373">
    <property type="entry name" value="Acyl-CoA_Oxase/DH_mid-dom_sf"/>
</dbReference>
<evidence type="ECO:0000256" key="3">
    <source>
        <dbReference type="ARBA" id="ARBA00022630"/>
    </source>
</evidence>
<dbReference type="InterPro" id="IPR036250">
    <property type="entry name" value="AcylCo_DH-like_C"/>
</dbReference>
<evidence type="ECO:0000259" key="7">
    <source>
        <dbReference type="Pfam" id="PF02770"/>
    </source>
</evidence>
<dbReference type="PROSITE" id="PS00073">
    <property type="entry name" value="ACYL_COA_DH_2"/>
    <property type="match status" value="1"/>
</dbReference>
<sequence>MNVFINEEDQLFLEMTRKWINKEIPKDWCRTLESMEHQFPHEFWDKLVEFGAHGIGIPEEYGGQGGSILNQALFARELSRTAGGLSWGWGVTSFSGAKAINCCGSEPQKELFLPKIASGEIKTAMSFSEPSGGTDLLGGMKTTAKKVDGGWIINGEKIWSTGASVADYLFTMARSSSDVGRRSDGISIFFIPADSEGITITEFPKLGMRAISSCSIIFDDVFVSDEFLLGKEGNGWYESTKTLNNERLINAATCLGMLDGVLEDAVEHMKSRHAFGKPIGQFQALQHYIADISMWQMQGELLVLHTATLQANNIESALESNMAKVTCSENVGKAADLGIQILGGMGYSAETDMQRYWRDSRLLRIGPVSNEMARNLIAESYGLPRSF</sequence>
<proteinExistence type="inferred from homology"/>
<dbReference type="Gene3D" id="2.40.110.10">
    <property type="entry name" value="Butyryl-CoA Dehydrogenase, subunit A, domain 2"/>
    <property type="match status" value="1"/>
</dbReference>
<dbReference type="InterPro" id="IPR037069">
    <property type="entry name" value="AcylCoA_DH/ox_N_sf"/>
</dbReference>
<dbReference type="InterPro" id="IPR006089">
    <property type="entry name" value="Acyl-CoA_DH_CS"/>
</dbReference>
<evidence type="ECO:0000256" key="4">
    <source>
        <dbReference type="ARBA" id="ARBA00022827"/>
    </source>
</evidence>
<evidence type="ECO:0000256" key="2">
    <source>
        <dbReference type="ARBA" id="ARBA00009347"/>
    </source>
</evidence>
<keyword evidence="3 5" id="KW-0285">Flavoprotein</keyword>
<evidence type="ECO:0000259" key="6">
    <source>
        <dbReference type="Pfam" id="PF00441"/>
    </source>
</evidence>
<name>A0YEA3_9GAMM</name>
<gene>
    <name evidence="9" type="ORF">GP2143_02409</name>
</gene>
<comment type="caution">
    <text evidence="9">The sequence shown here is derived from an EMBL/GenBank/DDBJ whole genome shotgun (WGS) entry which is preliminary data.</text>
</comment>
<dbReference type="GO" id="GO:0050660">
    <property type="term" value="F:flavin adenine dinucleotide binding"/>
    <property type="evidence" value="ECO:0007669"/>
    <property type="project" value="InterPro"/>
</dbReference>
<comment type="cofactor">
    <cofactor evidence="1 5">
        <name>FAD</name>
        <dbReference type="ChEBI" id="CHEBI:57692"/>
    </cofactor>
</comment>
<dbReference type="STRING" id="247633.GP2143_02409"/>
<dbReference type="Pfam" id="PF02770">
    <property type="entry name" value="Acyl-CoA_dh_M"/>
    <property type="match status" value="1"/>
</dbReference>
<dbReference type="InterPro" id="IPR006091">
    <property type="entry name" value="Acyl-CoA_Oxase/DH_mid-dom"/>
</dbReference>
<feature type="domain" description="Acyl-CoA oxidase/dehydrogenase middle" evidence="7">
    <location>
        <begin position="124"/>
        <end position="221"/>
    </location>
</feature>
<keyword evidence="10" id="KW-1185">Reference proteome</keyword>
<dbReference type="Gene3D" id="1.10.540.10">
    <property type="entry name" value="Acyl-CoA dehydrogenase/oxidase, N-terminal domain"/>
    <property type="match status" value="1"/>
</dbReference>
<dbReference type="GO" id="GO:0003995">
    <property type="term" value="F:acyl-CoA dehydrogenase activity"/>
    <property type="evidence" value="ECO:0007669"/>
    <property type="project" value="InterPro"/>
</dbReference>
<dbReference type="PIRSF" id="PIRSF016578">
    <property type="entry name" value="HsaA"/>
    <property type="match status" value="1"/>
</dbReference>
<dbReference type="InterPro" id="IPR009100">
    <property type="entry name" value="AcylCoA_DH/oxidase_NM_dom_sf"/>
</dbReference>
<keyword evidence="5" id="KW-0560">Oxidoreductase</keyword>
<accession>A0YEA3</accession>
<organism evidence="9 10">
    <name type="scientific">marine gamma proteobacterium HTCC2143</name>
    <dbReference type="NCBI Taxonomy" id="247633"/>
    <lineage>
        <taxon>Bacteria</taxon>
        <taxon>Pseudomonadati</taxon>
        <taxon>Pseudomonadota</taxon>
        <taxon>Gammaproteobacteria</taxon>
        <taxon>Cellvibrionales</taxon>
        <taxon>Spongiibacteraceae</taxon>
        <taxon>BD1-7 clade</taxon>
    </lineage>
</organism>
<comment type="similarity">
    <text evidence="2 5">Belongs to the acyl-CoA dehydrogenase family.</text>
</comment>
<evidence type="ECO:0000256" key="1">
    <source>
        <dbReference type="ARBA" id="ARBA00001974"/>
    </source>
</evidence>
<dbReference type="EMBL" id="AAVT01000006">
    <property type="protein sequence ID" value="EAW30739.1"/>
    <property type="molecule type" value="Genomic_DNA"/>
</dbReference>
<feature type="domain" description="Acyl-CoA dehydrogenase/oxidase C-terminal" evidence="6">
    <location>
        <begin position="233"/>
        <end position="380"/>
    </location>
</feature>
<evidence type="ECO:0000313" key="9">
    <source>
        <dbReference type="EMBL" id="EAW30739.1"/>
    </source>
</evidence>
<dbReference type="PANTHER" id="PTHR43884">
    <property type="entry name" value="ACYL-COA DEHYDROGENASE"/>
    <property type="match status" value="1"/>
</dbReference>
<feature type="domain" description="Acyl-CoA dehydrogenase/oxidase N-terminal" evidence="8">
    <location>
        <begin position="6"/>
        <end position="120"/>
    </location>
</feature>
<dbReference type="OrthoDB" id="9769473at2"/>
<protein>
    <submittedName>
        <fullName evidence="9">Putative acyl-CoA dehydrogenase</fullName>
    </submittedName>
</protein>